<comment type="caution">
    <text evidence="2">The sequence shown here is derived from an EMBL/GenBank/DDBJ whole genome shotgun (WGS) entry which is preliminary data.</text>
</comment>
<feature type="domain" description="N-acetyltransferase" evidence="1">
    <location>
        <begin position="22"/>
        <end position="237"/>
    </location>
</feature>
<reference evidence="2" key="1">
    <citation type="journal article" date="2020" name="Stud. Mycol.">
        <title>101 Dothideomycetes genomes: a test case for predicting lifestyles and emergence of pathogens.</title>
        <authorList>
            <person name="Haridas S."/>
            <person name="Albert R."/>
            <person name="Binder M."/>
            <person name="Bloem J."/>
            <person name="Labutti K."/>
            <person name="Salamov A."/>
            <person name="Andreopoulos B."/>
            <person name="Baker S."/>
            <person name="Barry K."/>
            <person name="Bills G."/>
            <person name="Bluhm B."/>
            <person name="Cannon C."/>
            <person name="Castanera R."/>
            <person name="Culley D."/>
            <person name="Daum C."/>
            <person name="Ezra D."/>
            <person name="Gonzalez J."/>
            <person name="Henrissat B."/>
            <person name="Kuo A."/>
            <person name="Liang C."/>
            <person name="Lipzen A."/>
            <person name="Lutzoni F."/>
            <person name="Magnuson J."/>
            <person name="Mondo S."/>
            <person name="Nolan M."/>
            <person name="Ohm R."/>
            <person name="Pangilinan J."/>
            <person name="Park H.-J."/>
            <person name="Ramirez L."/>
            <person name="Alfaro M."/>
            <person name="Sun H."/>
            <person name="Tritt A."/>
            <person name="Yoshinaga Y."/>
            <person name="Zwiers L.-H."/>
            <person name="Turgeon B."/>
            <person name="Goodwin S."/>
            <person name="Spatafora J."/>
            <person name="Crous P."/>
            <person name="Grigoriev I."/>
        </authorList>
    </citation>
    <scope>NUCLEOTIDE SEQUENCE</scope>
    <source>
        <strain evidence="2">CBS 133067</strain>
    </source>
</reference>
<accession>A0A9P4M5D6</accession>
<organism evidence="2 3">
    <name type="scientific">Rhizodiscina lignyota</name>
    <dbReference type="NCBI Taxonomy" id="1504668"/>
    <lineage>
        <taxon>Eukaryota</taxon>
        <taxon>Fungi</taxon>
        <taxon>Dikarya</taxon>
        <taxon>Ascomycota</taxon>
        <taxon>Pezizomycotina</taxon>
        <taxon>Dothideomycetes</taxon>
        <taxon>Pleosporomycetidae</taxon>
        <taxon>Aulographales</taxon>
        <taxon>Rhizodiscinaceae</taxon>
        <taxon>Rhizodiscina</taxon>
    </lineage>
</organism>
<dbReference type="PANTHER" id="PTHR43792:SF1">
    <property type="entry name" value="N-ACETYLTRANSFERASE DOMAIN-CONTAINING PROTEIN"/>
    <property type="match status" value="1"/>
</dbReference>
<dbReference type="GO" id="GO:0016747">
    <property type="term" value="F:acyltransferase activity, transferring groups other than amino-acyl groups"/>
    <property type="evidence" value="ECO:0007669"/>
    <property type="project" value="InterPro"/>
</dbReference>
<dbReference type="PANTHER" id="PTHR43792">
    <property type="entry name" value="GNAT FAMILY, PUTATIVE (AFU_ORTHOLOGUE AFUA_3G00765)-RELATED-RELATED"/>
    <property type="match status" value="1"/>
</dbReference>
<dbReference type="PROSITE" id="PS51186">
    <property type="entry name" value="GNAT"/>
    <property type="match status" value="1"/>
</dbReference>
<dbReference type="InterPro" id="IPR000182">
    <property type="entry name" value="GNAT_dom"/>
</dbReference>
<dbReference type="EMBL" id="ML978132">
    <property type="protein sequence ID" value="KAF2095202.1"/>
    <property type="molecule type" value="Genomic_DNA"/>
</dbReference>
<dbReference type="SUPFAM" id="SSF55729">
    <property type="entry name" value="Acyl-CoA N-acyltransferases (Nat)"/>
    <property type="match status" value="1"/>
</dbReference>
<dbReference type="InterPro" id="IPR051531">
    <property type="entry name" value="N-acetyltransferase"/>
</dbReference>
<evidence type="ECO:0000313" key="2">
    <source>
        <dbReference type="EMBL" id="KAF2095202.1"/>
    </source>
</evidence>
<evidence type="ECO:0000259" key="1">
    <source>
        <dbReference type="PROSITE" id="PS51186"/>
    </source>
</evidence>
<gene>
    <name evidence="2" type="ORF">NA57DRAFT_79690</name>
</gene>
<sequence>MSSAQFPPLPLPRNNTISTARLILRPIQRSDLPAYYKLRGDAQVMKYSRAHQPDADEDATWLKMQPLLRPESGPYEARPPSAYGFGIELKPEVAESLGFVVEEETLVGDISCAKLVYADEKGEDKGEDQGEIVAEIGYMLLPELWGKGIITEAVSAFVQHWKELIEGWKRDVSSSAEERDPEETARLLQRCDIGLIAALEEPNTASYKVLVKCGFHEVRRWVNPGNWDRVITMALPM</sequence>
<proteinExistence type="predicted"/>
<evidence type="ECO:0000313" key="3">
    <source>
        <dbReference type="Proteomes" id="UP000799772"/>
    </source>
</evidence>
<dbReference type="Proteomes" id="UP000799772">
    <property type="component" value="Unassembled WGS sequence"/>
</dbReference>
<keyword evidence="3" id="KW-1185">Reference proteome</keyword>
<dbReference type="Pfam" id="PF13302">
    <property type="entry name" value="Acetyltransf_3"/>
    <property type="match status" value="1"/>
</dbReference>
<name>A0A9P4M5D6_9PEZI</name>
<dbReference type="Gene3D" id="3.40.630.30">
    <property type="match status" value="1"/>
</dbReference>
<dbReference type="OrthoDB" id="4072826at2759"/>
<dbReference type="AlphaFoldDB" id="A0A9P4M5D6"/>
<dbReference type="InterPro" id="IPR016181">
    <property type="entry name" value="Acyl_CoA_acyltransferase"/>
</dbReference>
<protein>
    <recommendedName>
        <fullName evidence="1">N-acetyltransferase domain-containing protein</fullName>
    </recommendedName>
</protein>